<dbReference type="eggNOG" id="COG4219">
    <property type="taxonomic scope" value="Bacteria"/>
</dbReference>
<dbReference type="OrthoDB" id="9805070at2"/>
<dbReference type="SUPFAM" id="SSF51261">
    <property type="entry name" value="Duplicated hybrid motif"/>
    <property type="match status" value="1"/>
</dbReference>
<dbReference type="GO" id="GO:0055085">
    <property type="term" value="P:transmembrane transport"/>
    <property type="evidence" value="ECO:0007669"/>
    <property type="project" value="InterPro"/>
</dbReference>
<keyword evidence="2" id="KW-0472">Membrane</keyword>
<evidence type="ECO:0000259" key="3">
    <source>
        <dbReference type="Pfam" id="PF01551"/>
    </source>
</evidence>
<organism evidence="6 7">
    <name type="scientific">Hyphomonas atlantica</name>
    <dbReference type="NCBI Taxonomy" id="1280948"/>
    <lineage>
        <taxon>Bacteria</taxon>
        <taxon>Pseudomonadati</taxon>
        <taxon>Pseudomonadota</taxon>
        <taxon>Alphaproteobacteria</taxon>
        <taxon>Hyphomonadales</taxon>
        <taxon>Hyphomonadaceae</taxon>
        <taxon>Hyphomonas</taxon>
    </lineage>
</organism>
<accession>A0A059EBU3</accession>
<evidence type="ECO:0008006" key="8">
    <source>
        <dbReference type="Google" id="ProtNLM"/>
    </source>
</evidence>
<keyword evidence="7" id="KW-1185">Reference proteome</keyword>
<feature type="transmembrane region" description="Helical" evidence="2">
    <location>
        <begin position="293"/>
        <end position="314"/>
    </location>
</feature>
<evidence type="ECO:0000313" key="7">
    <source>
        <dbReference type="Proteomes" id="UP000024547"/>
    </source>
</evidence>
<gene>
    <name evidence="6" type="ORF">HY36_01715</name>
</gene>
<name>A0A059EBU3_9PROT</name>
<feature type="region of interest" description="Disordered" evidence="1">
    <location>
        <begin position="472"/>
        <end position="493"/>
    </location>
</feature>
<dbReference type="Pfam" id="PF05569">
    <property type="entry name" value="Peptidase_M56"/>
    <property type="match status" value="1"/>
</dbReference>
<dbReference type="PANTHER" id="PTHR34978:SF3">
    <property type="entry name" value="SLR0241 PROTEIN"/>
    <property type="match status" value="1"/>
</dbReference>
<dbReference type="AlphaFoldDB" id="A0A059EBU3"/>
<keyword evidence="2" id="KW-1133">Transmembrane helix</keyword>
<dbReference type="RefSeq" id="WP_051602386.1">
    <property type="nucleotide sequence ID" value="NZ_AWFH01000001.1"/>
</dbReference>
<dbReference type="EMBL" id="AWFH01000001">
    <property type="protein sequence ID" value="KCZ65123.1"/>
    <property type="molecule type" value="Genomic_DNA"/>
</dbReference>
<keyword evidence="2" id="KW-0812">Transmembrane</keyword>
<dbReference type="PATRIC" id="fig|1280948.3.peg.336"/>
<dbReference type="Proteomes" id="UP000024547">
    <property type="component" value="Unassembled WGS sequence"/>
</dbReference>
<dbReference type="PANTHER" id="PTHR34978">
    <property type="entry name" value="POSSIBLE SENSOR-TRANSDUCER PROTEIN BLAR"/>
    <property type="match status" value="1"/>
</dbReference>
<evidence type="ECO:0000259" key="5">
    <source>
        <dbReference type="Pfam" id="PF05569"/>
    </source>
</evidence>
<proteinExistence type="predicted"/>
<dbReference type="CDD" id="cd07341">
    <property type="entry name" value="M56_BlaR1_MecR1_like"/>
    <property type="match status" value="1"/>
</dbReference>
<feature type="domain" description="TonB C-terminal" evidence="4">
    <location>
        <begin position="544"/>
        <end position="619"/>
    </location>
</feature>
<dbReference type="InterPro" id="IPR008756">
    <property type="entry name" value="Peptidase_M56"/>
</dbReference>
<dbReference type="STRING" id="1280948.HY36_01715"/>
<dbReference type="eggNOG" id="COG0739">
    <property type="taxonomic scope" value="Bacteria"/>
</dbReference>
<evidence type="ECO:0000259" key="4">
    <source>
        <dbReference type="Pfam" id="PF03544"/>
    </source>
</evidence>
<dbReference type="Pfam" id="PF01551">
    <property type="entry name" value="Peptidase_M23"/>
    <property type="match status" value="1"/>
</dbReference>
<dbReference type="SUPFAM" id="SSF74653">
    <property type="entry name" value="TolA/TonB C-terminal domain"/>
    <property type="match status" value="1"/>
</dbReference>
<dbReference type="Gene3D" id="2.70.70.10">
    <property type="entry name" value="Glucose Permease (Domain IIA)"/>
    <property type="match status" value="1"/>
</dbReference>
<comment type="caution">
    <text evidence="6">The sequence shown here is derived from an EMBL/GenBank/DDBJ whole genome shotgun (WGS) entry which is preliminary data.</text>
</comment>
<dbReference type="Pfam" id="PF03544">
    <property type="entry name" value="TonB_C"/>
    <property type="match status" value="1"/>
</dbReference>
<dbReference type="InterPro" id="IPR016047">
    <property type="entry name" value="M23ase_b-sheet_dom"/>
</dbReference>
<feature type="transmembrane region" description="Helical" evidence="2">
    <location>
        <begin position="99"/>
        <end position="118"/>
    </location>
</feature>
<feature type="domain" description="Peptidase M56" evidence="5">
    <location>
        <begin position="99"/>
        <end position="281"/>
    </location>
</feature>
<dbReference type="InterPro" id="IPR052173">
    <property type="entry name" value="Beta-lactam_resp_regulator"/>
</dbReference>
<dbReference type="Gene3D" id="3.30.1150.10">
    <property type="match status" value="1"/>
</dbReference>
<evidence type="ECO:0000256" key="2">
    <source>
        <dbReference type="SAM" id="Phobius"/>
    </source>
</evidence>
<evidence type="ECO:0000313" key="6">
    <source>
        <dbReference type="EMBL" id="KCZ65123.1"/>
    </source>
</evidence>
<dbReference type="InterPro" id="IPR037682">
    <property type="entry name" value="TonB_C"/>
</dbReference>
<evidence type="ECO:0000256" key="1">
    <source>
        <dbReference type="SAM" id="MobiDB-lite"/>
    </source>
</evidence>
<sequence>MSVLGLVCLTFVWSAALWVLASALSSLNPSPKAAQAIWRGAAALMFAPFVASAFMPGVGQVAVHALPDLPMVEALTILPAAEFQDVTRPAFRMPHVSTLVVWGLVAGWCARGVCWAVGQFRLQRLKQRARAVLRPVGHWAEAVGLSQAPDVRVIPHGAPFLAGILRPVIYIPAALISKSHTPQIIVHEMVHLRRGDLLTRPFDRVVADIFWFSPFAWAMRERLDYWREAIVDEETADLTGDRIAYARALTQVARHARPPMTLPVAAFILKKEGTLKMRLTQLLAETDHRPKRLGLAVAAALALAAPLALAQGSLIRGAAALPAATVNYTHPILEKAKLTSAFGMRTHPITGEEKLHRGIDLAEEAGKPIYAPTSAIVTRAEMTKGYGNLVEITAGNTILRFGQLQDIKVAVGQTVSGGTIIGTLGQSGQATGPHLHLEVWRDGSVVDPMAEEGLEPAKSLFITANSGARLPAPAAAPKAPKAPAAPQPAAALEAPEGCEADKVWFTQRDMSPEWRERAEAAKLANKSAWLNLDAGWVPTTVKHPAPSYPVDAAKQHLSGTCLVMFDLGVDGLPKNKIAECSDPAFNTEAVKLNGAVFEPVKNEAGKAVEVKGVTYPLEFCIG</sequence>
<dbReference type="CDD" id="cd12797">
    <property type="entry name" value="M23_peptidase"/>
    <property type="match status" value="1"/>
</dbReference>
<dbReference type="InterPro" id="IPR011055">
    <property type="entry name" value="Dup_hybrid_motif"/>
</dbReference>
<feature type="domain" description="M23ase beta-sheet core" evidence="3">
    <location>
        <begin position="355"/>
        <end position="448"/>
    </location>
</feature>
<reference evidence="6 7" key="1">
    <citation type="journal article" date="2014" name="Antonie Van Leeuwenhoek">
        <title>Hyphomonas beringensis sp. nov. and Hyphomonas chukchiensis sp. nov., isolated from surface seawater of the Bering Sea and Chukchi Sea.</title>
        <authorList>
            <person name="Li C."/>
            <person name="Lai Q."/>
            <person name="Li G."/>
            <person name="Dong C."/>
            <person name="Wang J."/>
            <person name="Liao Y."/>
            <person name="Shao Z."/>
        </authorList>
    </citation>
    <scope>NUCLEOTIDE SEQUENCE [LARGE SCALE GENOMIC DNA]</scope>
    <source>
        <strain evidence="6 7">22II1-22F38</strain>
    </source>
</reference>
<protein>
    <recommendedName>
        <fullName evidence="8">Peptidase M23 domain-containing protein</fullName>
    </recommendedName>
</protein>
<feature type="transmembrane region" description="Helical" evidence="2">
    <location>
        <begin position="36"/>
        <end position="54"/>
    </location>
</feature>